<name>A0A0C9MF34_9FUNG</name>
<evidence type="ECO:0000313" key="3">
    <source>
        <dbReference type="Proteomes" id="UP000053815"/>
    </source>
</evidence>
<dbReference type="EMBL" id="DF836394">
    <property type="protein sequence ID" value="GAN05914.1"/>
    <property type="molecule type" value="Genomic_DNA"/>
</dbReference>
<organism evidence="2">
    <name type="scientific">Mucor ambiguus</name>
    <dbReference type="NCBI Taxonomy" id="91626"/>
    <lineage>
        <taxon>Eukaryota</taxon>
        <taxon>Fungi</taxon>
        <taxon>Fungi incertae sedis</taxon>
        <taxon>Mucoromycota</taxon>
        <taxon>Mucoromycotina</taxon>
        <taxon>Mucoromycetes</taxon>
        <taxon>Mucorales</taxon>
        <taxon>Mucorineae</taxon>
        <taxon>Mucoraceae</taxon>
        <taxon>Mucor</taxon>
    </lineage>
</organism>
<dbReference type="InterPro" id="IPR001810">
    <property type="entry name" value="F-box_dom"/>
</dbReference>
<reference evidence="2" key="1">
    <citation type="submission" date="2014-09" db="EMBL/GenBank/DDBJ databases">
        <title>Draft genome sequence of an oleaginous Mucoromycotina fungus Mucor ambiguus NBRC6742.</title>
        <authorList>
            <person name="Takeda I."/>
            <person name="Yamane N."/>
            <person name="Morita T."/>
            <person name="Tamano K."/>
            <person name="Machida M."/>
            <person name="Baker S."/>
            <person name="Koike H."/>
        </authorList>
    </citation>
    <scope>NUCLEOTIDE SEQUENCE</scope>
    <source>
        <strain evidence="2">NBRC 6742</strain>
    </source>
</reference>
<proteinExistence type="predicted"/>
<dbReference type="OrthoDB" id="2255585at2759"/>
<dbReference type="PROSITE" id="PS50181">
    <property type="entry name" value="FBOX"/>
    <property type="match status" value="1"/>
</dbReference>
<evidence type="ECO:0000259" key="1">
    <source>
        <dbReference type="PROSITE" id="PS50181"/>
    </source>
</evidence>
<evidence type="ECO:0000313" key="2">
    <source>
        <dbReference type="EMBL" id="GAN05914.1"/>
    </source>
</evidence>
<dbReference type="Proteomes" id="UP000053815">
    <property type="component" value="Unassembled WGS sequence"/>
</dbReference>
<sequence length="265" mass="30471">MYALSKLPIEILYSIMDHLDTIDVITMARLNSWYSYRLSTVISERISQNVMADGWRIHIDILAKSYPSHQVNPSFPFSTELLLLSEYAQINPSTLTLEFNLLPIDDDGLDAIQSATRSQRSIVLFDKIKTNVDIVAYFAQISTNRRLQHVNQAGAAIMNDRHLLSSDQEKSGNTVMGTGFRVQYNLSTHLQEQAQDMSTLVDQFKSDYDQHKSKLDSLSLQDETPAVISFDKIHVSPEWWLKQMEIPSYSSYEQQEPQFLEHGYW</sequence>
<accession>A0A0C9MF34</accession>
<feature type="domain" description="F-box" evidence="1">
    <location>
        <begin position="1"/>
        <end position="31"/>
    </location>
</feature>
<keyword evidence="3" id="KW-1185">Reference proteome</keyword>
<dbReference type="AlphaFoldDB" id="A0A0C9MF34"/>
<gene>
    <name evidence="2" type="ORF">MAM1_0105d05390</name>
</gene>
<protein>
    <recommendedName>
        <fullName evidence="1">F-box domain-containing protein</fullName>
    </recommendedName>
</protein>